<keyword evidence="8" id="KW-1185">Reference proteome</keyword>
<keyword evidence="2 6" id="KW-0031">Aminopeptidase</keyword>
<sequence>MTDRNAPRRGPRLAALALAAGTAFAAHADEGMWLPAQLPEIAAQLREAGFEGDPAELADLTRPPLNAVVRVGGGTGAFVSGDGLLLTNHHVAFGVIQYNSSAERDLIANGYTATRADELPANPDYRVRVTTGFDRVTDEVLEGARGKTGRDYHDAVESARKALVAECEQVPGNRCSVVDVHYGMDFYLVTQLELRDIRLAYAPPDAIGGYGGEIDNFMWPRHSGDFTLLRAYVGPDGRPADHSPENVPYTPPAHLQVSTAAVAEGDFAMLAGYPGRTFRHRMASEFKQQVEWQLPSRVALYDGLLDTIAARTDGQPELKVRYASTVASLENGLKRARGELEGLERSNAVEVRAAEEAAMLAWLRQQGDAAPILADIEAAQAVLAEATATRERDQLVATLGRTEVFDAALRLQRLALERGKPDAERESGYQLRDEPLIRAGLERVQRRYAEPVEKALLANLVRQYQALPADQHLPEFDRVFGTDPAAVEQRIDALYAGSTLDEAPVRLGWMEADPAALAGSGDTLLQAAATLLPALLRIEDEAKAREGELLRLRPSYMRALVDYTHSQGRAFYPDANSTLRVSYGRVSTLQPRDGVVYEPLTTVAGIVEKHTGEAPFDAPERLLQAIAAGDFGNTADAVLGTQTVNMLTNLDTTGGNSGSPVLDANGRIIGLNFDSNWESVSASWMYDPRYKRAIHVDMRYMRWLMDKVYPAHHLLAEMGLPVD</sequence>
<comment type="similarity">
    <text evidence="1 6">Belongs to the peptidase S46 family.</text>
</comment>
<dbReference type="EC" id="3.4.14.-" evidence="6"/>
<comment type="caution">
    <text evidence="7">The sequence shown here is derived from an EMBL/GenBank/DDBJ whole genome shotgun (WGS) entry which is preliminary data.</text>
</comment>
<proteinExistence type="inferred from homology"/>
<dbReference type="InterPro" id="IPR019500">
    <property type="entry name" value="Pep_S46"/>
</dbReference>
<feature type="chain" id="PRO_5023135380" description="Dipeptidyl-peptidase" evidence="6">
    <location>
        <begin position="29"/>
        <end position="723"/>
    </location>
</feature>
<dbReference type="PANTHER" id="PTHR38469:SF1">
    <property type="entry name" value="PERIPLASMIC PEPTIDASE SUBFAMILY S1B"/>
    <property type="match status" value="1"/>
</dbReference>
<feature type="signal peptide" evidence="6">
    <location>
        <begin position="1"/>
        <end position="28"/>
    </location>
</feature>
<gene>
    <name evidence="7" type="ORF">N791_00985</name>
</gene>
<dbReference type="STRING" id="1385515.GCA_000423325_02118"/>
<keyword evidence="3 6" id="KW-0645">Protease</keyword>
<evidence type="ECO:0000256" key="4">
    <source>
        <dbReference type="ARBA" id="ARBA00022729"/>
    </source>
</evidence>
<dbReference type="InterPro" id="IPR043504">
    <property type="entry name" value="Peptidase_S1_PA_chymotrypsin"/>
</dbReference>
<dbReference type="AlphaFoldDB" id="A0A0A0M6S5"/>
<evidence type="ECO:0000313" key="7">
    <source>
        <dbReference type="EMBL" id="KGO98785.1"/>
    </source>
</evidence>
<dbReference type="EMBL" id="AVBH01000049">
    <property type="protein sequence ID" value="KGO98785.1"/>
    <property type="molecule type" value="Genomic_DNA"/>
</dbReference>
<dbReference type="GO" id="GO:0006508">
    <property type="term" value="P:proteolysis"/>
    <property type="evidence" value="ECO:0007669"/>
    <property type="project" value="UniProtKB-KW"/>
</dbReference>
<dbReference type="GO" id="GO:0008239">
    <property type="term" value="F:dipeptidyl-peptidase activity"/>
    <property type="evidence" value="ECO:0007669"/>
    <property type="project" value="UniProtKB-UniRule"/>
</dbReference>
<evidence type="ECO:0000256" key="5">
    <source>
        <dbReference type="ARBA" id="ARBA00022801"/>
    </source>
</evidence>
<dbReference type="RefSeq" id="WP_036136768.1">
    <property type="nucleotide sequence ID" value="NZ_AVBH01000049.1"/>
</dbReference>
<dbReference type="PANTHER" id="PTHR38469">
    <property type="entry name" value="PERIPLASMIC PEPTIDASE SUBFAMILY S1B"/>
    <property type="match status" value="1"/>
</dbReference>
<evidence type="ECO:0000256" key="2">
    <source>
        <dbReference type="ARBA" id="ARBA00022438"/>
    </source>
</evidence>
<evidence type="ECO:0000256" key="1">
    <source>
        <dbReference type="ARBA" id="ARBA00010491"/>
    </source>
</evidence>
<reference evidence="7 8" key="1">
    <citation type="submission" date="2013-08" db="EMBL/GenBank/DDBJ databases">
        <title>Genomic analysis of Lysobacter defluvii.</title>
        <authorList>
            <person name="Wang Q."/>
            <person name="Wang G."/>
        </authorList>
    </citation>
    <scope>NUCLEOTIDE SEQUENCE [LARGE SCALE GENOMIC DNA]</scope>
    <source>
        <strain evidence="7 8">IMMIB APB-9</strain>
    </source>
</reference>
<keyword evidence="4 6" id="KW-0732">Signal</keyword>
<protein>
    <recommendedName>
        <fullName evidence="6">Dipeptidyl-peptidase</fullName>
        <ecNumber evidence="6">3.4.14.-</ecNumber>
    </recommendedName>
</protein>
<organism evidence="7 8">
    <name type="scientific">Lysobacter defluvii IMMIB APB-9 = DSM 18482</name>
    <dbReference type="NCBI Taxonomy" id="1385515"/>
    <lineage>
        <taxon>Bacteria</taxon>
        <taxon>Pseudomonadati</taxon>
        <taxon>Pseudomonadota</taxon>
        <taxon>Gammaproteobacteria</taxon>
        <taxon>Lysobacterales</taxon>
        <taxon>Lysobacteraceae</taxon>
        <taxon>Novilysobacter</taxon>
    </lineage>
</organism>
<dbReference type="GO" id="GO:0043171">
    <property type="term" value="P:peptide catabolic process"/>
    <property type="evidence" value="ECO:0007669"/>
    <property type="project" value="UniProtKB-UniRule"/>
</dbReference>
<dbReference type="InterPro" id="IPR009003">
    <property type="entry name" value="Peptidase_S1_PA"/>
</dbReference>
<dbReference type="Gene3D" id="2.40.10.10">
    <property type="entry name" value="Trypsin-like serine proteases"/>
    <property type="match status" value="1"/>
</dbReference>
<dbReference type="GO" id="GO:0070009">
    <property type="term" value="F:serine-type aminopeptidase activity"/>
    <property type="evidence" value="ECO:0007669"/>
    <property type="project" value="UniProtKB-UniRule"/>
</dbReference>
<dbReference type="eggNOG" id="COG3591">
    <property type="taxonomic scope" value="Bacteria"/>
</dbReference>
<comment type="function">
    <text evidence="6">Catalyzes the removal of dipeptides from the N-terminus of oligopeptides.</text>
</comment>
<evidence type="ECO:0000313" key="8">
    <source>
        <dbReference type="Proteomes" id="UP000030003"/>
    </source>
</evidence>
<keyword evidence="5 6" id="KW-0378">Hydrolase</keyword>
<dbReference type="SUPFAM" id="SSF50494">
    <property type="entry name" value="Trypsin-like serine proteases"/>
    <property type="match status" value="1"/>
</dbReference>
<name>A0A0A0M6S5_9GAMM</name>
<evidence type="ECO:0000256" key="3">
    <source>
        <dbReference type="ARBA" id="ARBA00022670"/>
    </source>
</evidence>
<dbReference type="FunFam" id="2.40.10.10:FF:000102">
    <property type="entry name" value="Dipeptidyl-peptidase 7"/>
    <property type="match status" value="1"/>
</dbReference>
<dbReference type="Pfam" id="PF10459">
    <property type="entry name" value="Peptidase_S46"/>
    <property type="match status" value="1"/>
</dbReference>
<keyword evidence="6" id="KW-0720">Serine protease</keyword>
<dbReference type="Proteomes" id="UP000030003">
    <property type="component" value="Unassembled WGS sequence"/>
</dbReference>
<evidence type="ECO:0000256" key="6">
    <source>
        <dbReference type="RuleBase" id="RU366067"/>
    </source>
</evidence>
<accession>A0A0A0M6S5</accession>